<evidence type="ECO:0000313" key="1">
    <source>
        <dbReference type="EMBL" id="BAN06212.1"/>
    </source>
</evidence>
<protein>
    <submittedName>
        <fullName evidence="1">Uncharacterized protein</fullName>
    </submittedName>
</protein>
<accession>M5AD01</accession>
<dbReference type="EMBL" id="AP012167">
    <property type="protein sequence ID" value="BAN06212.1"/>
    <property type="molecule type" value="Genomic_DNA"/>
</dbReference>
<sequence>MAAFFWDEQAAKVPPSVNKTINKDSFFQKDDMIFSPQSK</sequence>
<organism evidence="1 2">
    <name type="scientific">Levilactobacillus brevis KB290</name>
    <dbReference type="NCBI Taxonomy" id="1001583"/>
    <lineage>
        <taxon>Bacteria</taxon>
        <taxon>Bacillati</taxon>
        <taxon>Bacillota</taxon>
        <taxon>Bacilli</taxon>
        <taxon>Lactobacillales</taxon>
        <taxon>Lactobacillaceae</taxon>
        <taxon>Levilactobacillus</taxon>
    </lineage>
</organism>
<gene>
    <name evidence="1" type="ORF">LVISKB_0577</name>
</gene>
<evidence type="ECO:0000313" key="2">
    <source>
        <dbReference type="Proteomes" id="UP000012042"/>
    </source>
</evidence>
<dbReference type="HOGENOM" id="CLU_3311614_0_0_9"/>
<dbReference type="KEGG" id="lbk:LVISKB_0577"/>
<dbReference type="AlphaFoldDB" id="M5AD01"/>
<dbReference type="Proteomes" id="UP000012042">
    <property type="component" value="Chromosome"/>
</dbReference>
<reference evidence="1 2" key="1">
    <citation type="journal article" date="2013" name="PLoS ONE">
        <title>Genomic Analysis by Deep Sequencing of the Probiotic Lactobacillus brevis KB290 Harboring Nine Plasmids Reveals Genomic Stability.</title>
        <authorList>
            <person name="Fukao M."/>
            <person name="Oshima K."/>
            <person name="Morita H."/>
            <person name="Toh H."/>
            <person name="Suda W."/>
            <person name="Kim S.W."/>
            <person name="Suzuki S."/>
            <person name="Yakabe T."/>
            <person name="Hattori M."/>
            <person name="Yajima N."/>
        </authorList>
    </citation>
    <scope>NUCLEOTIDE SEQUENCE [LARGE SCALE GENOMIC DNA]</scope>
    <source>
        <strain evidence="1 2">KB290</strain>
    </source>
</reference>
<name>M5AD01_LEVBR</name>
<proteinExistence type="predicted"/>